<keyword evidence="2" id="KW-0324">Glycolysis</keyword>
<dbReference type="EMBL" id="JAHLQO010000005">
    <property type="protein sequence ID" value="MBU5669689.1"/>
    <property type="molecule type" value="Genomic_DNA"/>
</dbReference>
<feature type="binding site" evidence="2">
    <location>
        <position position="437"/>
    </location>
    <ligand>
        <name>Mn(2+)</name>
        <dbReference type="ChEBI" id="CHEBI:29035"/>
        <label>2</label>
    </ligand>
</feature>
<dbReference type="RefSeq" id="WP_216549531.1">
    <property type="nucleotide sequence ID" value="NZ_JAHLQO010000005.1"/>
</dbReference>
<feature type="domain" description="Metalloenzyme" evidence="4">
    <location>
        <begin position="2"/>
        <end position="491"/>
    </location>
</feature>
<dbReference type="EC" id="5.4.2.12" evidence="2 3"/>
<keyword evidence="2" id="KW-0479">Metal-binding</keyword>
<feature type="binding site" evidence="2">
    <location>
        <position position="189"/>
    </location>
    <ligand>
        <name>substrate</name>
    </ligand>
</feature>
<feature type="binding site" evidence="2">
    <location>
        <position position="436"/>
    </location>
    <ligand>
        <name>Mn(2+)</name>
        <dbReference type="ChEBI" id="CHEBI:29035"/>
        <label>2</label>
    </ligand>
</feature>
<feature type="binding site" evidence="2">
    <location>
        <position position="328"/>
    </location>
    <ligand>
        <name>substrate</name>
    </ligand>
</feature>
<dbReference type="HAMAP" id="MF_01038">
    <property type="entry name" value="GpmI"/>
    <property type="match status" value="1"/>
</dbReference>
<comment type="subunit">
    <text evidence="2">Monomer.</text>
</comment>
<feature type="active site" description="Phosphoserine intermediate" evidence="2">
    <location>
        <position position="60"/>
    </location>
</feature>
<dbReference type="PANTHER" id="PTHR31637:SF0">
    <property type="entry name" value="2,3-BISPHOSPHOGLYCERATE-INDEPENDENT PHOSPHOGLYCERATE MUTASE"/>
    <property type="match status" value="1"/>
</dbReference>
<reference evidence="6 7" key="1">
    <citation type="submission" date="2021-06" db="EMBL/GenBank/DDBJ databases">
        <authorList>
            <person name="Sun Q."/>
            <person name="Li D."/>
        </authorList>
    </citation>
    <scope>NUCLEOTIDE SEQUENCE [LARGE SCALE GENOMIC DNA]</scope>
    <source>
        <strain evidence="6 7">MSJ-1</strain>
    </source>
</reference>
<dbReference type="Proteomes" id="UP000783742">
    <property type="component" value="Unassembled WGS sequence"/>
</dbReference>
<dbReference type="Pfam" id="PF01676">
    <property type="entry name" value="Metalloenzyme"/>
    <property type="match status" value="1"/>
</dbReference>
<evidence type="ECO:0000256" key="3">
    <source>
        <dbReference type="NCBIfam" id="TIGR01307"/>
    </source>
</evidence>
<evidence type="ECO:0000256" key="1">
    <source>
        <dbReference type="ARBA" id="ARBA00000370"/>
    </source>
</evidence>
<dbReference type="CDD" id="cd16010">
    <property type="entry name" value="iPGM"/>
    <property type="match status" value="1"/>
</dbReference>
<organism evidence="6 7">
    <name type="scientific">Peptoniphilus ovalis</name>
    <dbReference type="NCBI Taxonomy" id="2841503"/>
    <lineage>
        <taxon>Bacteria</taxon>
        <taxon>Bacillati</taxon>
        <taxon>Bacillota</taxon>
        <taxon>Tissierellia</taxon>
        <taxon>Tissierellales</taxon>
        <taxon>Peptoniphilaceae</taxon>
        <taxon>Peptoniphilus</taxon>
    </lineage>
</organism>
<dbReference type="PANTHER" id="PTHR31637">
    <property type="entry name" value="2,3-BISPHOSPHOGLYCERATE-INDEPENDENT PHOSPHOGLYCERATE MUTASE"/>
    <property type="match status" value="1"/>
</dbReference>
<comment type="similarity">
    <text evidence="2">Belongs to the BPG-independent phosphoglycerate mutase family.</text>
</comment>
<keyword evidence="7" id="KW-1185">Reference proteome</keyword>
<dbReference type="InterPro" id="IPR011258">
    <property type="entry name" value="BPG-indep_PGM_N"/>
</dbReference>
<dbReference type="NCBIfam" id="TIGR01307">
    <property type="entry name" value="pgm_bpd_ind"/>
    <property type="match status" value="1"/>
</dbReference>
<comment type="function">
    <text evidence="2">Catalyzes the interconversion of 2-phosphoglycerate and 3-phosphoglycerate.</text>
</comment>
<keyword evidence="2 6" id="KW-0413">Isomerase</keyword>
<evidence type="ECO:0000313" key="6">
    <source>
        <dbReference type="EMBL" id="MBU5669689.1"/>
    </source>
</evidence>
<protein>
    <recommendedName>
        <fullName evidence="2 3">2,3-bisphosphoglycerate-independent phosphoglycerate mutase</fullName>
        <shortName evidence="2">BPG-independent PGAM</shortName>
        <shortName evidence="2">Phosphoglyceromutase</shortName>
        <shortName evidence="2">iPGM</shortName>
        <ecNumber evidence="2 3">5.4.2.12</ecNumber>
    </recommendedName>
</protein>
<comment type="cofactor">
    <cofactor evidence="2">
        <name>Mn(2+)</name>
        <dbReference type="ChEBI" id="CHEBI:29035"/>
    </cofactor>
    <text evidence="2">Binds 2 manganese ions per subunit.</text>
</comment>
<dbReference type="InterPro" id="IPR006124">
    <property type="entry name" value="Metalloenzyme"/>
</dbReference>
<feature type="binding site" evidence="2">
    <location>
        <begin position="254"/>
        <end position="257"/>
    </location>
    <ligand>
        <name>substrate</name>
    </ligand>
</feature>
<comment type="caution">
    <text evidence="6">The sequence shown here is derived from an EMBL/GenBank/DDBJ whole genome shotgun (WGS) entry which is preliminary data.</text>
</comment>
<evidence type="ECO:0000256" key="2">
    <source>
        <dbReference type="HAMAP-Rule" id="MF_01038"/>
    </source>
</evidence>
<feature type="binding site" evidence="2">
    <location>
        <position position="395"/>
    </location>
    <ligand>
        <name>Mn(2+)</name>
        <dbReference type="ChEBI" id="CHEBI:29035"/>
        <label>1</label>
    </ligand>
</feature>
<feature type="binding site" evidence="2">
    <location>
        <position position="454"/>
    </location>
    <ligand>
        <name>Mn(2+)</name>
        <dbReference type="ChEBI" id="CHEBI:29035"/>
        <label>1</label>
    </ligand>
</feature>
<feature type="binding site" evidence="2">
    <location>
        <position position="60"/>
    </location>
    <ligand>
        <name>Mn(2+)</name>
        <dbReference type="ChEBI" id="CHEBI:29035"/>
        <label>2</label>
    </ligand>
</feature>
<dbReference type="InterPro" id="IPR005995">
    <property type="entry name" value="Pgm_bpd_ind"/>
</dbReference>
<feature type="domain" description="BPG-independent PGAM N-terminal" evidence="5">
    <location>
        <begin position="80"/>
        <end position="291"/>
    </location>
</feature>
<comment type="pathway">
    <text evidence="2">Carbohydrate degradation; glycolysis; pyruvate from D-glyceraldehyde 3-phosphate: step 3/5.</text>
</comment>
<feature type="binding site" evidence="2">
    <location>
        <begin position="151"/>
        <end position="152"/>
    </location>
    <ligand>
        <name>substrate</name>
    </ligand>
</feature>
<dbReference type="Pfam" id="PF06415">
    <property type="entry name" value="iPGM_N"/>
    <property type="match status" value="1"/>
</dbReference>
<accession>A0ABS6FHQ8</accession>
<proteinExistence type="inferred from homology"/>
<keyword evidence="2" id="KW-0464">Manganese</keyword>
<evidence type="ECO:0000259" key="5">
    <source>
        <dbReference type="Pfam" id="PF06415"/>
    </source>
</evidence>
<evidence type="ECO:0000313" key="7">
    <source>
        <dbReference type="Proteomes" id="UP000783742"/>
    </source>
</evidence>
<name>A0ABS6FHQ8_9FIRM</name>
<sequence>MKPAMLIILDGFGNRDKVNGNAVKMANTPTIDSLRKTCPYTEIFASEEYVGLPHGQMGNSEVGHLNIGAGRVIYQNLTKITKSIEDGEFYENSEFLEATENAKKNNSKLHLIGLLSKGGVHSHMNHLKALVELAKREGLSEVYIHAITDGRDVSPNASIEDIKEFQDDIKEIGVGKIATICGRYFAMDRDNRWERTKKYYDNIVSDEYLVEENILDYIKNSYDKKVTDEFLEPAKFVEGSEISEGDSVIIFNFRPDRVRQITRALVDDNFNGFEREKIGNLKVVTMTEYDKEIKNKVVAFKDEIPKNTLGEILEKNHINQLRIAETEKYAHVTFFFNGGREVPFKGEDRVLIPSPKVATYDLKPEMSAIEVTAEVVERIKSEKYGAIILNFANPDMVGHTGDLDAAIKAVETVDYELRKILDALDKVGGVAIITADHGNCELMIDDNGNVITSHSINPVPLFLYGMDRKLRSGGALCDIAPTILEILNIKKPEEMTGRSLFEEEVK</sequence>
<comment type="catalytic activity">
    <reaction evidence="1 2">
        <text>(2R)-2-phosphoglycerate = (2R)-3-phosphoglycerate</text>
        <dbReference type="Rhea" id="RHEA:15901"/>
        <dbReference type="ChEBI" id="CHEBI:58272"/>
        <dbReference type="ChEBI" id="CHEBI:58289"/>
        <dbReference type="EC" id="5.4.2.12"/>
    </reaction>
</comment>
<dbReference type="GO" id="GO:0004619">
    <property type="term" value="F:phosphoglycerate mutase activity"/>
    <property type="evidence" value="ECO:0007669"/>
    <property type="project" value="UniProtKB-EC"/>
</dbReference>
<dbReference type="PIRSF" id="PIRSF001492">
    <property type="entry name" value="IPGAM"/>
    <property type="match status" value="1"/>
</dbReference>
<feature type="binding site" evidence="2">
    <location>
        <position position="183"/>
    </location>
    <ligand>
        <name>substrate</name>
    </ligand>
</feature>
<feature type="binding site" evidence="2">
    <location>
        <position position="10"/>
    </location>
    <ligand>
        <name>Mn(2+)</name>
        <dbReference type="ChEBI" id="CHEBI:29035"/>
        <label>2</label>
    </ligand>
</feature>
<feature type="binding site" evidence="2">
    <location>
        <position position="399"/>
    </location>
    <ligand>
        <name>Mn(2+)</name>
        <dbReference type="ChEBI" id="CHEBI:29035"/>
        <label>1</label>
    </ligand>
</feature>
<evidence type="ECO:0000259" key="4">
    <source>
        <dbReference type="Pfam" id="PF01676"/>
    </source>
</evidence>
<feature type="binding site" evidence="2">
    <location>
        <position position="121"/>
    </location>
    <ligand>
        <name>substrate</name>
    </ligand>
</feature>
<gene>
    <name evidence="2 6" type="primary">gpmI</name>
    <name evidence="6" type="ORF">KQI68_07565</name>
</gene>